<sequence length="222" mass="25145">MAMFRYYAANEKVPASVPAKALHTNFLRTGRIARSEEWLEEERRFLTHEEVAARTGARLENAGKKTHQRLNRFHTDIRFPKIIFHKTLAAAPHLGYVHVTASRSDFADHKDITWGFYIANFTAEISPDFAPDQATGTTAEETAGSIADGHFFHRVKPGYSRMYFAVAMKSELDGEKRRQVINREIRNNGVLFRTADPKTALKNVLMLGARTAELRKIVEAIG</sequence>
<dbReference type="InterPro" id="IPR046597">
    <property type="entry name" value="DUF6656"/>
</dbReference>
<dbReference type="Pfam" id="PF20361">
    <property type="entry name" value="DUF6656"/>
    <property type="match status" value="2"/>
</dbReference>
<dbReference type="Proteomes" id="UP000219465">
    <property type="component" value="Unassembled WGS sequence"/>
</dbReference>
<dbReference type="OrthoDB" id="8276610at2"/>
<organism evidence="1 2">
    <name type="scientific">Hoeflea halophila</name>
    <dbReference type="NCBI Taxonomy" id="714899"/>
    <lineage>
        <taxon>Bacteria</taxon>
        <taxon>Pseudomonadati</taxon>
        <taxon>Pseudomonadota</taxon>
        <taxon>Alphaproteobacteria</taxon>
        <taxon>Hyphomicrobiales</taxon>
        <taxon>Rhizobiaceae</taxon>
        <taxon>Hoeflea</taxon>
    </lineage>
</organism>
<keyword evidence="2" id="KW-1185">Reference proteome</keyword>
<dbReference type="EMBL" id="OCPC01000001">
    <property type="protein sequence ID" value="SOE08809.1"/>
    <property type="molecule type" value="Genomic_DNA"/>
</dbReference>
<name>A0A286HNF2_9HYPH</name>
<accession>A0A286HNF2</accession>
<dbReference type="AlphaFoldDB" id="A0A286HNF2"/>
<gene>
    <name evidence="1" type="ORF">SAMN05877838_0539</name>
</gene>
<reference evidence="2" key="1">
    <citation type="submission" date="2017-08" db="EMBL/GenBank/DDBJ databases">
        <authorList>
            <person name="Varghese N."/>
            <person name="Submissions S."/>
        </authorList>
    </citation>
    <scope>NUCLEOTIDE SEQUENCE [LARGE SCALE GENOMIC DNA]</scope>
    <source>
        <strain evidence="2">KCTC 23107</strain>
    </source>
</reference>
<evidence type="ECO:0000313" key="1">
    <source>
        <dbReference type="EMBL" id="SOE08809.1"/>
    </source>
</evidence>
<dbReference type="RefSeq" id="WP_097104775.1">
    <property type="nucleotide sequence ID" value="NZ_OCPC01000001.1"/>
</dbReference>
<proteinExistence type="predicted"/>
<protein>
    <submittedName>
        <fullName evidence="1">Uncharacterized protein</fullName>
    </submittedName>
</protein>
<evidence type="ECO:0000313" key="2">
    <source>
        <dbReference type="Proteomes" id="UP000219465"/>
    </source>
</evidence>